<evidence type="ECO:0000256" key="4">
    <source>
        <dbReference type="ARBA" id="ARBA00022525"/>
    </source>
</evidence>
<dbReference type="OrthoDB" id="338325at2759"/>
<keyword evidence="4" id="KW-0964">Secreted</keyword>
<evidence type="ECO:0000313" key="8">
    <source>
        <dbReference type="EMBL" id="EAR93462.2"/>
    </source>
</evidence>
<proteinExistence type="predicted"/>
<dbReference type="NCBIfam" id="TIGR01376">
    <property type="entry name" value="POMP_repeat"/>
    <property type="match status" value="1"/>
</dbReference>
<protein>
    <submittedName>
        <fullName evidence="8">Transmembrane protein, putative</fullName>
    </submittedName>
</protein>
<keyword evidence="8" id="KW-0812">Transmembrane</keyword>
<dbReference type="InterPro" id="IPR003368">
    <property type="entry name" value="POMP_repeat"/>
</dbReference>
<organism evidence="8 9">
    <name type="scientific">Tetrahymena thermophila (strain SB210)</name>
    <dbReference type="NCBI Taxonomy" id="312017"/>
    <lineage>
        <taxon>Eukaryota</taxon>
        <taxon>Sar</taxon>
        <taxon>Alveolata</taxon>
        <taxon>Ciliophora</taxon>
        <taxon>Intramacronucleata</taxon>
        <taxon>Oligohymenophorea</taxon>
        <taxon>Hymenostomatida</taxon>
        <taxon>Tetrahymenina</taxon>
        <taxon>Tetrahymenidae</taxon>
        <taxon>Tetrahymena</taxon>
    </lineage>
</organism>
<keyword evidence="6" id="KW-0472">Membrane</keyword>
<dbReference type="AlphaFoldDB" id="Q23AN0"/>
<evidence type="ECO:0000256" key="5">
    <source>
        <dbReference type="ARBA" id="ARBA00022729"/>
    </source>
</evidence>
<dbReference type="Proteomes" id="UP000009168">
    <property type="component" value="Unassembled WGS sequence"/>
</dbReference>
<evidence type="ECO:0000256" key="1">
    <source>
        <dbReference type="ARBA" id="ARBA00004196"/>
    </source>
</evidence>
<dbReference type="KEGG" id="tet:TTHERM_00423310"/>
<evidence type="ECO:0000256" key="2">
    <source>
        <dbReference type="ARBA" id="ARBA00004442"/>
    </source>
</evidence>
<comment type="subcellular location">
    <subcellularLocation>
        <location evidence="1">Cell envelope</location>
    </subcellularLocation>
    <subcellularLocation>
        <location evidence="2">Cell outer membrane</location>
    </subcellularLocation>
    <subcellularLocation>
        <location evidence="3">Secreted</location>
    </subcellularLocation>
</comment>
<evidence type="ECO:0000256" key="7">
    <source>
        <dbReference type="ARBA" id="ARBA00023237"/>
    </source>
</evidence>
<gene>
    <name evidence="8" type="ORF">TTHERM_00423310</name>
</gene>
<accession>Q23AN0</accession>
<dbReference type="RefSeq" id="XP_001013707.2">
    <property type="nucleotide sequence ID" value="XM_001013707.2"/>
</dbReference>
<evidence type="ECO:0000256" key="3">
    <source>
        <dbReference type="ARBA" id="ARBA00004613"/>
    </source>
</evidence>
<keyword evidence="9" id="KW-1185">Reference proteome</keyword>
<keyword evidence="5" id="KW-0732">Signal</keyword>
<dbReference type="HOGENOM" id="CLU_352539_0_0_1"/>
<dbReference type="GeneID" id="7825560"/>
<sequence length="680" mass="78080">MRIQETYFKENSSLLQFSYGTLLQIDGLQFTGNQIENSQLYSLIDLRMIEIIQINNSVIQSNSQNLRQNQNSYFISIAACEQINLLNITISQNLNSLVIYVPNVAQVYSDKQLSRIQFINSTLVMKEIIYRQNIFDLNSTQPVFLIENLNQIYMQDCQFNINIAMNSYLISLQNIIQTNIVNATFYKNKLFSCFQSNGISSLQIDSSIFTENETNDSGSCLLLSNFTESNGTNSYINNSQFNYNIAKSSGGAIYLENTDIQIENSLFSNNKATIGGAIRYLGIIPKFAQKIFQQKNKRNLQQQLNITFKNNQALIYGQNIGSIPSHLMFKRDGIFKPIDYFLFENIRSGEVLQDNLFYLLDEEFNTVNVTAQQLTNLSPNIQQEIKTYQLLVQSNNIQQLEVKDTITFNYVNTENNNVFNLNGMKLQGIPIQQSSIKIIAPFIIKYLSNNSYVQGNSYDIQVNFRECQIGEIYSKISEQIYECSPCANNSYSIVIPLKDSNQLCQSCPFDLADSCYLNQINVKDGYWRKNENSDQIIYCNNKPENCKCQQNSFGLQIASINCCIQGFIGPLCEVCDNYGKTWGQRYGNSKKYTCTPCNQYEEILLQLILQMLILTLYFLYSVKKAVDKASRLIICQTLRRLNFLLIGKAAEQNQVSFYIKLIINFIQHDSNPLEFIKQFD</sequence>
<keyword evidence="7" id="KW-0998">Cell outer membrane</keyword>
<dbReference type="PANTHER" id="PTHR11319:SF35">
    <property type="entry name" value="OUTER MEMBRANE PROTEIN PMPC-RELATED"/>
    <property type="match status" value="1"/>
</dbReference>
<dbReference type="InParanoid" id="Q23AN0"/>
<name>Q23AN0_TETTS</name>
<reference evidence="9" key="1">
    <citation type="journal article" date="2006" name="PLoS Biol.">
        <title>Macronuclear genome sequence of the ciliate Tetrahymena thermophila, a model eukaryote.</title>
        <authorList>
            <person name="Eisen J.A."/>
            <person name="Coyne R.S."/>
            <person name="Wu M."/>
            <person name="Wu D."/>
            <person name="Thiagarajan M."/>
            <person name="Wortman J.R."/>
            <person name="Badger J.H."/>
            <person name="Ren Q."/>
            <person name="Amedeo P."/>
            <person name="Jones K.M."/>
            <person name="Tallon L.J."/>
            <person name="Delcher A.L."/>
            <person name="Salzberg S.L."/>
            <person name="Silva J.C."/>
            <person name="Haas B.J."/>
            <person name="Majoros W.H."/>
            <person name="Farzad M."/>
            <person name="Carlton J.M."/>
            <person name="Smith R.K. Jr."/>
            <person name="Garg J."/>
            <person name="Pearlman R.E."/>
            <person name="Karrer K.M."/>
            <person name="Sun L."/>
            <person name="Manning G."/>
            <person name="Elde N.C."/>
            <person name="Turkewitz A.P."/>
            <person name="Asai D.J."/>
            <person name="Wilkes D.E."/>
            <person name="Wang Y."/>
            <person name="Cai H."/>
            <person name="Collins K."/>
            <person name="Stewart B.A."/>
            <person name="Lee S.R."/>
            <person name="Wilamowska K."/>
            <person name="Weinberg Z."/>
            <person name="Ruzzo W.L."/>
            <person name="Wloga D."/>
            <person name="Gaertig J."/>
            <person name="Frankel J."/>
            <person name="Tsao C.-C."/>
            <person name="Gorovsky M.A."/>
            <person name="Keeling P.J."/>
            <person name="Waller R.F."/>
            <person name="Patron N.J."/>
            <person name="Cherry J.M."/>
            <person name="Stover N.A."/>
            <person name="Krieger C.J."/>
            <person name="del Toro C."/>
            <person name="Ryder H.F."/>
            <person name="Williamson S.C."/>
            <person name="Barbeau R.A."/>
            <person name="Hamilton E.P."/>
            <person name="Orias E."/>
        </authorList>
    </citation>
    <scope>NUCLEOTIDE SEQUENCE [LARGE SCALE GENOMIC DNA]</scope>
    <source>
        <strain evidence="9">SB210</strain>
    </source>
</reference>
<dbReference type="EMBL" id="GG662724">
    <property type="protein sequence ID" value="EAR93462.2"/>
    <property type="molecule type" value="Genomic_DNA"/>
</dbReference>
<dbReference type="GO" id="GO:0005576">
    <property type="term" value="C:extracellular region"/>
    <property type="evidence" value="ECO:0007669"/>
    <property type="project" value="UniProtKB-SubCell"/>
</dbReference>
<dbReference type="PANTHER" id="PTHR11319">
    <property type="entry name" value="G PROTEIN-COUPLED RECEPTOR-RELATED"/>
    <property type="match status" value="1"/>
</dbReference>
<evidence type="ECO:0000313" key="9">
    <source>
        <dbReference type="Proteomes" id="UP000009168"/>
    </source>
</evidence>
<evidence type="ECO:0000256" key="6">
    <source>
        <dbReference type="ARBA" id="ARBA00023136"/>
    </source>
</evidence>